<dbReference type="InterPro" id="IPR029052">
    <property type="entry name" value="Metallo-depent_PP-like"/>
</dbReference>
<dbReference type="EMBL" id="MU250540">
    <property type="protein sequence ID" value="KAG7444360.1"/>
    <property type="molecule type" value="Genomic_DNA"/>
</dbReference>
<dbReference type="OrthoDB" id="7722975at2759"/>
<reference evidence="1" key="1">
    <citation type="submission" date="2020-11" db="EMBL/GenBank/DDBJ databases">
        <title>Adaptations for nitrogen fixation in a non-lichenized fungal sporocarp promotes dispersal by wood-feeding termites.</title>
        <authorList>
            <consortium name="DOE Joint Genome Institute"/>
            <person name="Koch R.A."/>
            <person name="Yoon G."/>
            <person name="Arayal U."/>
            <person name="Lail K."/>
            <person name="Amirebrahimi M."/>
            <person name="Labutti K."/>
            <person name="Lipzen A."/>
            <person name="Riley R."/>
            <person name="Barry K."/>
            <person name="Henrissat B."/>
            <person name="Grigoriev I.V."/>
            <person name="Herr J.R."/>
            <person name="Aime M.C."/>
        </authorList>
    </citation>
    <scope>NUCLEOTIDE SEQUENCE</scope>
    <source>
        <strain evidence="1">MCA 3950</strain>
    </source>
</reference>
<organism evidence="1 2">
    <name type="scientific">Guyanagaster necrorhizus</name>
    <dbReference type="NCBI Taxonomy" id="856835"/>
    <lineage>
        <taxon>Eukaryota</taxon>
        <taxon>Fungi</taxon>
        <taxon>Dikarya</taxon>
        <taxon>Basidiomycota</taxon>
        <taxon>Agaricomycotina</taxon>
        <taxon>Agaricomycetes</taxon>
        <taxon>Agaricomycetidae</taxon>
        <taxon>Agaricales</taxon>
        <taxon>Marasmiineae</taxon>
        <taxon>Physalacriaceae</taxon>
        <taxon>Guyanagaster</taxon>
    </lineage>
</organism>
<keyword evidence="2" id="KW-1185">Reference proteome</keyword>
<dbReference type="SUPFAM" id="SSF56300">
    <property type="entry name" value="Metallo-dependent phosphatases"/>
    <property type="match status" value="1"/>
</dbReference>
<evidence type="ECO:0000313" key="1">
    <source>
        <dbReference type="EMBL" id="KAG7444360.1"/>
    </source>
</evidence>
<dbReference type="AlphaFoldDB" id="A0A9P7VQ05"/>
<name>A0A9P7VQ05_9AGAR</name>
<comment type="caution">
    <text evidence="1">The sequence shown here is derived from an EMBL/GenBank/DDBJ whole genome shotgun (WGS) entry which is preliminary data.</text>
</comment>
<proteinExistence type="predicted"/>
<protein>
    <submittedName>
        <fullName evidence="1">Uncharacterized protein</fullName>
    </submittedName>
</protein>
<dbReference type="Proteomes" id="UP000812287">
    <property type="component" value="Unassembled WGS sequence"/>
</dbReference>
<dbReference type="GeneID" id="66106574"/>
<sequence>MDGCLVTKRSPSRRSIIGDFSSFVAHMKEIAIDKGVDILLVDSRDIHDGTGLSDGYLPGGVDGREVNLTSSSSSNPTPYDVMAIETMNSMYQNLAPKLNGRYLSSNVDITVADQNRSACRYNGDGGSDTPNP</sequence>
<dbReference type="Gene3D" id="3.60.21.10">
    <property type="match status" value="1"/>
</dbReference>
<gene>
    <name evidence="1" type="ORF">BT62DRAFT_921184</name>
</gene>
<accession>A0A9P7VQ05</accession>
<dbReference type="RefSeq" id="XP_043037860.1">
    <property type="nucleotide sequence ID" value="XM_043184277.1"/>
</dbReference>
<evidence type="ECO:0000313" key="2">
    <source>
        <dbReference type="Proteomes" id="UP000812287"/>
    </source>
</evidence>